<dbReference type="AlphaFoldDB" id="W4GJD1"/>
<evidence type="ECO:0000259" key="3">
    <source>
        <dbReference type="PROSITE" id="PS50042"/>
    </source>
</evidence>
<dbReference type="InterPro" id="IPR014710">
    <property type="entry name" value="RmlC-like_jellyroll"/>
</dbReference>
<dbReference type="PROSITE" id="PS50042">
    <property type="entry name" value="CNMP_BINDING_3"/>
    <property type="match status" value="2"/>
</dbReference>
<feature type="region of interest" description="Disordered" evidence="1">
    <location>
        <begin position="503"/>
        <end position="541"/>
    </location>
</feature>
<dbReference type="InterPro" id="IPR018490">
    <property type="entry name" value="cNMP-bd_dom_sf"/>
</dbReference>
<dbReference type="OrthoDB" id="2021138at2759"/>
<name>W4GJD1_APHAT</name>
<dbReference type="VEuPathDB" id="FungiDB:H257_07839"/>
<feature type="region of interest" description="Disordered" evidence="1">
    <location>
        <begin position="400"/>
        <end position="477"/>
    </location>
</feature>
<keyword evidence="2" id="KW-0472">Membrane</keyword>
<evidence type="ECO:0000256" key="1">
    <source>
        <dbReference type="SAM" id="MobiDB-lite"/>
    </source>
</evidence>
<feature type="transmembrane region" description="Helical" evidence="2">
    <location>
        <begin position="199"/>
        <end position="218"/>
    </location>
</feature>
<gene>
    <name evidence="4" type="ORF">H257_07839</name>
</gene>
<feature type="compositionally biased region" description="Low complexity" evidence="1">
    <location>
        <begin position="414"/>
        <end position="450"/>
    </location>
</feature>
<feature type="compositionally biased region" description="Basic residues" evidence="1">
    <location>
        <begin position="451"/>
        <end position="460"/>
    </location>
</feature>
<dbReference type="SUPFAM" id="SSF51206">
    <property type="entry name" value="cAMP-binding domain-like"/>
    <property type="match status" value="2"/>
</dbReference>
<dbReference type="GeneID" id="20809835"/>
<keyword evidence="2" id="KW-0812">Transmembrane</keyword>
<protein>
    <recommendedName>
        <fullName evidence="3">Cyclic nucleotide-binding domain-containing protein</fullName>
    </recommendedName>
</protein>
<sequence>MICCAAIPRAVGPNVKASAVERMRKLLMTSSYSRTQDDYEFMDRFVLYIQFFFDLDHADRLQYLKVSRGVSLVKHQILFNIGDPADSFYCVISGSLNVVIDLTRVHINTKREMNDILNRAKIYSCLHNPGVGVDESPYCTSYVVRNLKRFDAFGDVGMLTEDGVRTASVMAVEDTFLLRIEREAFLDCRVFHQSKEIKLGKIATFVVFTCVFTPIIYIRSQKLEFLARVRALQHWDRENKLKLCGRMERLLKSYNDVVIAQDDDAQYFYLVQLGECRLVKRYKPSTFVELGTVSSGQSVGSFEVLHGLAHAAFSVLVSSPTAILYRIDKLDFRHHILRDPVAEEMMVVNAKELYARMHPESVHRDLTINAQWNKCRDSIVAEATPRRLARAPYLRPFDHSLHPSPLESTPPPLSTALRPSASTTGETTTSSLTLHLPLPSSPQSSPTKPTSLRKPHKVKTRSSGTSPRQAKSLHPISADTASQKLHVGQQHWMEWASNGASNVSVERTGAASSSPLHQSPGPRPPSTPLESKGGSTTRHRTTQILLDKSARRVQLDDHTSIPETVSTAFKAITQTAT</sequence>
<feature type="compositionally biased region" description="Polar residues" evidence="1">
    <location>
        <begin position="503"/>
        <end position="517"/>
    </location>
</feature>
<reference evidence="4" key="1">
    <citation type="submission" date="2013-12" db="EMBL/GenBank/DDBJ databases">
        <title>The Genome Sequence of Aphanomyces astaci APO3.</title>
        <authorList>
            <consortium name="The Broad Institute Genomics Platform"/>
            <person name="Russ C."/>
            <person name="Tyler B."/>
            <person name="van West P."/>
            <person name="Dieguez-Uribeondo J."/>
            <person name="Young S.K."/>
            <person name="Zeng Q."/>
            <person name="Gargeya S."/>
            <person name="Fitzgerald M."/>
            <person name="Abouelleil A."/>
            <person name="Alvarado L."/>
            <person name="Chapman S.B."/>
            <person name="Gainer-Dewar J."/>
            <person name="Goldberg J."/>
            <person name="Griggs A."/>
            <person name="Gujja S."/>
            <person name="Hansen M."/>
            <person name="Howarth C."/>
            <person name="Imamovic A."/>
            <person name="Ireland A."/>
            <person name="Larimer J."/>
            <person name="McCowan C."/>
            <person name="Murphy C."/>
            <person name="Pearson M."/>
            <person name="Poon T.W."/>
            <person name="Priest M."/>
            <person name="Roberts A."/>
            <person name="Saif S."/>
            <person name="Shea T."/>
            <person name="Sykes S."/>
            <person name="Wortman J."/>
            <person name="Nusbaum C."/>
            <person name="Birren B."/>
        </authorList>
    </citation>
    <scope>NUCLEOTIDE SEQUENCE [LARGE SCALE GENOMIC DNA]</scope>
    <source>
        <strain evidence="4">APO3</strain>
    </source>
</reference>
<dbReference type="PANTHER" id="PTHR23011">
    <property type="entry name" value="CYCLIC NUCLEOTIDE-BINDING DOMAIN CONTAINING PROTEIN"/>
    <property type="match status" value="1"/>
</dbReference>
<evidence type="ECO:0000256" key="2">
    <source>
        <dbReference type="SAM" id="Phobius"/>
    </source>
</evidence>
<dbReference type="CDD" id="cd00038">
    <property type="entry name" value="CAP_ED"/>
    <property type="match status" value="2"/>
</dbReference>
<feature type="domain" description="Cyclic nucleotide-binding" evidence="3">
    <location>
        <begin position="51"/>
        <end position="185"/>
    </location>
</feature>
<keyword evidence="2" id="KW-1133">Transmembrane helix</keyword>
<dbReference type="SMART" id="SM00100">
    <property type="entry name" value="cNMP"/>
    <property type="match status" value="2"/>
</dbReference>
<dbReference type="Gene3D" id="2.60.120.10">
    <property type="entry name" value="Jelly Rolls"/>
    <property type="match status" value="2"/>
</dbReference>
<proteinExistence type="predicted"/>
<accession>W4GJD1</accession>
<dbReference type="InterPro" id="IPR000595">
    <property type="entry name" value="cNMP-bd_dom"/>
</dbReference>
<feature type="domain" description="Cyclic nucleotide-binding" evidence="3">
    <location>
        <begin position="231"/>
        <end position="334"/>
    </location>
</feature>
<dbReference type="RefSeq" id="XP_009831818.1">
    <property type="nucleotide sequence ID" value="XM_009833516.1"/>
</dbReference>
<organism evidence="4">
    <name type="scientific">Aphanomyces astaci</name>
    <name type="common">Crayfish plague agent</name>
    <dbReference type="NCBI Taxonomy" id="112090"/>
    <lineage>
        <taxon>Eukaryota</taxon>
        <taxon>Sar</taxon>
        <taxon>Stramenopiles</taxon>
        <taxon>Oomycota</taxon>
        <taxon>Saprolegniomycetes</taxon>
        <taxon>Saprolegniales</taxon>
        <taxon>Verrucalvaceae</taxon>
        <taxon>Aphanomyces</taxon>
    </lineage>
</organism>
<dbReference type="PANTHER" id="PTHR23011:SF28">
    <property type="entry name" value="CYCLIC NUCLEOTIDE-BINDING DOMAIN CONTAINING PROTEIN"/>
    <property type="match status" value="1"/>
</dbReference>
<evidence type="ECO:0000313" key="4">
    <source>
        <dbReference type="EMBL" id="ETV79099.1"/>
    </source>
</evidence>
<dbReference type="STRING" id="112090.W4GJD1"/>
<dbReference type="EMBL" id="KI913129">
    <property type="protein sequence ID" value="ETV79099.1"/>
    <property type="molecule type" value="Genomic_DNA"/>
</dbReference>